<dbReference type="GO" id="GO:0005737">
    <property type="term" value="C:cytoplasm"/>
    <property type="evidence" value="ECO:0007669"/>
    <property type="project" value="UniProtKB-SubCell"/>
</dbReference>
<evidence type="ECO:0000256" key="10">
    <source>
        <dbReference type="ARBA" id="ARBA00022723"/>
    </source>
</evidence>
<evidence type="ECO:0000256" key="17">
    <source>
        <dbReference type="ARBA" id="ARBA00048679"/>
    </source>
</evidence>
<comment type="subcellular location">
    <subcellularLocation>
        <location evidence="2">Cytoplasm</location>
    </subcellularLocation>
</comment>
<evidence type="ECO:0000256" key="16">
    <source>
        <dbReference type="ARBA" id="ARBA00047899"/>
    </source>
</evidence>
<feature type="binding site" evidence="22">
    <location>
        <position position="329"/>
    </location>
    <ligand>
        <name>Mg(2+)</name>
        <dbReference type="ChEBI" id="CHEBI:18420"/>
    </ligand>
</feature>
<evidence type="ECO:0000256" key="22">
    <source>
        <dbReference type="PIRSR" id="PIRSR038147-3"/>
    </source>
</evidence>
<feature type="domain" description="RIO kinase" evidence="24">
    <location>
        <begin position="152"/>
        <end position="387"/>
    </location>
</feature>
<dbReference type="Gramene" id="Vigun05g074400.1.v1.2">
    <property type="protein sequence ID" value="Vigun05g074400.1.v1.2"/>
    <property type="gene ID" value="Vigun05g074400.v1.2"/>
</dbReference>
<dbReference type="InterPro" id="IPR018934">
    <property type="entry name" value="RIO_dom"/>
</dbReference>
<dbReference type="PROSITE" id="PS01245">
    <property type="entry name" value="RIO1"/>
    <property type="match status" value="1"/>
</dbReference>
<dbReference type="SMART" id="SM00090">
    <property type="entry name" value="RIO"/>
    <property type="match status" value="1"/>
</dbReference>
<evidence type="ECO:0000256" key="14">
    <source>
        <dbReference type="ARBA" id="ARBA00022840"/>
    </source>
</evidence>
<dbReference type="GO" id="GO:0106310">
    <property type="term" value="F:protein serine kinase activity"/>
    <property type="evidence" value="ECO:0007669"/>
    <property type="project" value="RHEA"/>
</dbReference>
<keyword evidence="8 19" id="KW-0723">Serine/threonine-protein kinase</keyword>
<evidence type="ECO:0000256" key="23">
    <source>
        <dbReference type="SAM" id="MobiDB-lite"/>
    </source>
</evidence>
<protein>
    <recommendedName>
        <fullName evidence="5 19">Serine/threonine-protein kinase RIO1</fullName>
        <ecNumber evidence="4 19">2.7.11.1</ecNumber>
    </recommendedName>
</protein>
<reference evidence="25 26" key="1">
    <citation type="submission" date="2019-04" db="EMBL/GenBank/DDBJ databases">
        <title>An improved genome assembly and genetic linkage map for asparagus bean, Vigna unguiculata ssp. sesquipedialis.</title>
        <authorList>
            <person name="Xia Q."/>
            <person name="Zhang R."/>
            <person name="Dong Y."/>
        </authorList>
    </citation>
    <scope>NUCLEOTIDE SEQUENCE [LARGE SCALE GENOMIC DNA]</scope>
    <source>
        <tissue evidence="25">Leaf</tissue>
    </source>
</reference>
<evidence type="ECO:0000256" key="7">
    <source>
        <dbReference type="ARBA" id="ARBA00022517"/>
    </source>
</evidence>
<feature type="binding site" evidence="21">
    <location>
        <position position="280"/>
    </location>
    <ligand>
        <name>ATP</name>
        <dbReference type="ChEBI" id="CHEBI:30616"/>
    </ligand>
</feature>
<feature type="compositionally biased region" description="Basic and acidic residues" evidence="23">
    <location>
        <begin position="513"/>
        <end position="540"/>
    </location>
</feature>
<feature type="region of interest" description="Disordered" evidence="23">
    <location>
        <begin position="31"/>
        <end position="57"/>
    </location>
</feature>
<feature type="compositionally biased region" description="Acidic residues" evidence="23">
    <location>
        <begin position="42"/>
        <end position="52"/>
    </location>
</feature>
<dbReference type="InterPro" id="IPR018935">
    <property type="entry name" value="RIO_kinase_CS"/>
</dbReference>
<evidence type="ECO:0000256" key="19">
    <source>
        <dbReference type="PIRNR" id="PIRNR038147"/>
    </source>
</evidence>
<dbReference type="Gene3D" id="1.10.510.10">
    <property type="entry name" value="Transferase(Phosphotransferase) domain 1"/>
    <property type="match status" value="1"/>
</dbReference>
<dbReference type="Pfam" id="PF01163">
    <property type="entry name" value="RIO1"/>
    <property type="match status" value="1"/>
</dbReference>
<dbReference type="FunFam" id="3.30.200.20:FF:000148">
    <property type="entry name" value="Serine/threonine-protein kinase RIO1"/>
    <property type="match status" value="1"/>
</dbReference>
<feature type="binding site" evidence="21">
    <location>
        <position position="209"/>
    </location>
    <ligand>
        <name>ATP</name>
        <dbReference type="ChEBI" id="CHEBI:30616"/>
    </ligand>
</feature>
<dbReference type="Gene3D" id="3.30.200.20">
    <property type="entry name" value="Phosphorylase Kinase, domain 1"/>
    <property type="match status" value="1"/>
</dbReference>
<evidence type="ECO:0000256" key="3">
    <source>
        <dbReference type="ARBA" id="ARBA00009196"/>
    </source>
</evidence>
<keyword evidence="13" id="KW-0378">Hydrolase</keyword>
<evidence type="ECO:0000256" key="9">
    <source>
        <dbReference type="ARBA" id="ARBA00022679"/>
    </source>
</evidence>
<keyword evidence="6" id="KW-0963">Cytoplasm</keyword>
<dbReference type="FunFam" id="1.10.510.10:FF:000232">
    <property type="entry name" value="Serine/threonine-protein kinase RIO1"/>
    <property type="match status" value="1"/>
</dbReference>
<evidence type="ECO:0000313" key="26">
    <source>
        <dbReference type="Proteomes" id="UP000501690"/>
    </source>
</evidence>
<keyword evidence="12 19" id="KW-0418">Kinase</keyword>
<feature type="region of interest" description="Disordered" evidence="23">
    <location>
        <begin position="468"/>
        <end position="564"/>
    </location>
</feature>
<keyword evidence="26" id="KW-1185">Reference proteome</keyword>
<accession>A0A4D6NFW5</accession>
<dbReference type="CDD" id="cd05147">
    <property type="entry name" value="RIO1_euk"/>
    <property type="match status" value="1"/>
</dbReference>
<feature type="compositionally biased region" description="Low complexity" evidence="23">
    <location>
        <begin position="475"/>
        <end position="485"/>
    </location>
</feature>
<feature type="compositionally biased region" description="Acidic residues" evidence="23">
    <location>
        <begin position="493"/>
        <end position="512"/>
    </location>
</feature>
<evidence type="ECO:0000256" key="15">
    <source>
        <dbReference type="ARBA" id="ARBA00022842"/>
    </source>
</evidence>
<dbReference type="InterPro" id="IPR011009">
    <property type="entry name" value="Kinase-like_dom_sf"/>
</dbReference>
<dbReference type="SUPFAM" id="SSF56112">
    <property type="entry name" value="Protein kinase-like (PK-like)"/>
    <property type="match status" value="1"/>
</dbReference>
<gene>
    <name evidence="25" type="ORF">DEO72_LG10g3479</name>
</gene>
<dbReference type="PANTHER" id="PTHR45723">
    <property type="entry name" value="SERINE/THREONINE-PROTEIN KINASE RIO1"/>
    <property type="match status" value="1"/>
</dbReference>
<keyword evidence="14 19" id="KW-0067">ATP-binding</keyword>
<evidence type="ECO:0000256" key="18">
    <source>
        <dbReference type="ARBA" id="ARBA00049360"/>
    </source>
</evidence>
<keyword evidence="10" id="KW-0479">Metal-binding</keyword>
<keyword evidence="11 19" id="KW-0547">Nucleotide-binding</keyword>
<keyword evidence="15" id="KW-0460">Magnesium</keyword>
<dbReference type="Proteomes" id="UP000501690">
    <property type="component" value="Linkage Group LG10"/>
</dbReference>
<comment type="catalytic activity">
    <reaction evidence="17 19">
        <text>L-seryl-[protein] + ATP = O-phospho-L-seryl-[protein] + ADP + H(+)</text>
        <dbReference type="Rhea" id="RHEA:17989"/>
        <dbReference type="Rhea" id="RHEA-COMP:9863"/>
        <dbReference type="Rhea" id="RHEA-COMP:11604"/>
        <dbReference type="ChEBI" id="CHEBI:15378"/>
        <dbReference type="ChEBI" id="CHEBI:29999"/>
        <dbReference type="ChEBI" id="CHEBI:30616"/>
        <dbReference type="ChEBI" id="CHEBI:83421"/>
        <dbReference type="ChEBI" id="CHEBI:456216"/>
        <dbReference type="EC" id="2.7.11.1"/>
    </reaction>
</comment>
<evidence type="ECO:0000256" key="11">
    <source>
        <dbReference type="ARBA" id="ARBA00022741"/>
    </source>
</evidence>
<evidence type="ECO:0000256" key="6">
    <source>
        <dbReference type="ARBA" id="ARBA00022490"/>
    </source>
</evidence>
<keyword evidence="9 19" id="KW-0808">Transferase</keyword>
<proteinExistence type="inferred from homology"/>
<dbReference type="InterPro" id="IPR051272">
    <property type="entry name" value="RIO-type_Ser/Thr_kinase"/>
</dbReference>
<evidence type="ECO:0000259" key="24">
    <source>
        <dbReference type="SMART" id="SM00090"/>
    </source>
</evidence>
<comment type="catalytic activity">
    <reaction evidence="18">
        <text>ATP + H2O = ADP + phosphate + H(+)</text>
        <dbReference type="Rhea" id="RHEA:13065"/>
        <dbReference type="ChEBI" id="CHEBI:15377"/>
        <dbReference type="ChEBI" id="CHEBI:15378"/>
        <dbReference type="ChEBI" id="CHEBI:30616"/>
        <dbReference type="ChEBI" id="CHEBI:43474"/>
        <dbReference type="ChEBI" id="CHEBI:456216"/>
    </reaction>
</comment>
<sequence>MAASGTEEAVCLISNVTHSLMENDVENKLNVHSEQQQHQQDEIEDEVEDEEVSSSLDSEIGDALDLLDSKDEDVGYSFFLNSRRPNSHGGHHHYFSTLQPRTNRNQRFSNRIRASPLEEWEGRMNVGMSNSVITAIRGSVRESAIGKTKTTDKADRATVEQAIDQRTRMVLYKMMNRGVFDDINGCISTGKEANVYHATKSGDQELAIKVYKTSVLEFKDRARFVQGDFRFRNGYCKHNKTMVEIWAKKERGNLMRLKAAGIRCPTPYLLRQNVLVMEFIGKSDWAAPRLKDAALSLDKLREGYVEIIIAMRTLYQKCKLVHGDLSEYNILYYEGHLYIIDVSQAVEHEHPHALDFLREDCVHVSDFFKKHGVAVMTIRELFDFIVDATIADDALDGYLEEMQRKILARGDVSVEDEIADSVFVQSFIPKTLDDVENAEEDVQRIRSWKDTKDLYYLTITGLKHALSLTRSSQQKSSATKDSSIISDDKSENLEDDAEVESDDDEEEDGESEALDHADKKAARKEGRKDNKKKVKEEKREARKTKVRKAVKKRKKKLGKARKTR</sequence>
<feature type="binding site" evidence="22">
    <location>
        <position position="341"/>
    </location>
    <ligand>
        <name>Mg(2+)</name>
        <dbReference type="ChEBI" id="CHEBI:18420"/>
    </ligand>
</feature>
<dbReference type="InterPro" id="IPR017407">
    <property type="entry name" value="Ser/Thr_kinase_Rio1"/>
</dbReference>
<evidence type="ECO:0000256" key="21">
    <source>
        <dbReference type="PIRSR" id="PIRSR038147-2"/>
    </source>
</evidence>
<evidence type="ECO:0000313" key="25">
    <source>
        <dbReference type="EMBL" id="QCE12238.1"/>
    </source>
</evidence>
<dbReference type="AlphaFoldDB" id="A0A4D6NFW5"/>
<comment type="cofactor">
    <cofactor evidence="1 22">
        <name>Mg(2+)</name>
        <dbReference type="ChEBI" id="CHEBI:18420"/>
    </cofactor>
</comment>
<dbReference type="GO" id="GO:0016887">
    <property type="term" value="F:ATP hydrolysis activity"/>
    <property type="evidence" value="ECO:0007669"/>
    <property type="project" value="RHEA"/>
</dbReference>
<evidence type="ECO:0000256" key="2">
    <source>
        <dbReference type="ARBA" id="ARBA00004496"/>
    </source>
</evidence>
<dbReference type="GO" id="GO:0005524">
    <property type="term" value="F:ATP binding"/>
    <property type="evidence" value="ECO:0007669"/>
    <property type="project" value="UniProtKB-KW"/>
</dbReference>
<dbReference type="GO" id="GO:0042254">
    <property type="term" value="P:ribosome biogenesis"/>
    <property type="evidence" value="ECO:0007669"/>
    <property type="project" value="UniProtKB-KW"/>
</dbReference>
<evidence type="ECO:0000256" key="4">
    <source>
        <dbReference type="ARBA" id="ARBA00012513"/>
    </source>
</evidence>
<evidence type="ECO:0000256" key="1">
    <source>
        <dbReference type="ARBA" id="ARBA00001946"/>
    </source>
</evidence>
<evidence type="ECO:0000256" key="8">
    <source>
        <dbReference type="ARBA" id="ARBA00022527"/>
    </source>
</evidence>
<feature type="active site" description="4-aspartylphosphate intermediate" evidence="20">
    <location>
        <position position="341"/>
    </location>
</feature>
<feature type="active site" description="Proton acceptor" evidence="20">
    <location>
        <position position="324"/>
    </location>
</feature>
<dbReference type="PIRSF" id="PIRSF038147">
    <property type="entry name" value="Ser/Thr_PK_RIO1"/>
    <property type="match status" value="1"/>
</dbReference>
<organism evidence="25 26">
    <name type="scientific">Vigna unguiculata</name>
    <name type="common">Cowpea</name>
    <dbReference type="NCBI Taxonomy" id="3917"/>
    <lineage>
        <taxon>Eukaryota</taxon>
        <taxon>Viridiplantae</taxon>
        <taxon>Streptophyta</taxon>
        <taxon>Embryophyta</taxon>
        <taxon>Tracheophyta</taxon>
        <taxon>Spermatophyta</taxon>
        <taxon>Magnoliopsida</taxon>
        <taxon>eudicotyledons</taxon>
        <taxon>Gunneridae</taxon>
        <taxon>Pentapetalae</taxon>
        <taxon>rosids</taxon>
        <taxon>fabids</taxon>
        <taxon>Fabales</taxon>
        <taxon>Fabaceae</taxon>
        <taxon>Papilionoideae</taxon>
        <taxon>50 kb inversion clade</taxon>
        <taxon>NPAAA clade</taxon>
        <taxon>indigoferoid/millettioid clade</taxon>
        <taxon>Phaseoleae</taxon>
        <taxon>Vigna</taxon>
    </lineage>
</organism>
<evidence type="ECO:0000256" key="12">
    <source>
        <dbReference type="ARBA" id="ARBA00022777"/>
    </source>
</evidence>
<dbReference type="OrthoDB" id="205248at2759"/>
<dbReference type="EMBL" id="CP039354">
    <property type="protein sequence ID" value="QCE12238.1"/>
    <property type="molecule type" value="Genomic_DNA"/>
</dbReference>
<keyword evidence="7" id="KW-0690">Ribosome biogenesis</keyword>
<name>A0A4D6NFW5_VIGUN</name>
<dbReference type="GO" id="GO:0046872">
    <property type="term" value="F:metal ion binding"/>
    <property type="evidence" value="ECO:0007669"/>
    <property type="project" value="UniProtKB-KW"/>
</dbReference>
<dbReference type="EC" id="2.7.11.1" evidence="4 19"/>
<dbReference type="GO" id="GO:0004674">
    <property type="term" value="F:protein serine/threonine kinase activity"/>
    <property type="evidence" value="ECO:0007669"/>
    <property type="project" value="UniProtKB-KW"/>
</dbReference>
<comment type="catalytic activity">
    <reaction evidence="16 19">
        <text>L-threonyl-[protein] + ATP = O-phospho-L-threonyl-[protein] + ADP + H(+)</text>
        <dbReference type="Rhea" id="RHEA:46608"/>
        <dbReference type="Rhea" id="RHEA-COMP:11060"/>
        <dbReference type="Rhea" id="RHEA-COMP:11605"/>
        <dbReference type="ChEBI" id="CHEBI:15378"/>
        <dbReference type="ChEBI" id="CHEBI:30013"/>
        <dbReference type="ChEBI" id="CHEBI:30616"/>
        <dbReference type="ChEBI" id="CHEBI:61977"/>
        <dbReference type="ChEBI" id="CHEBI:456216"/>
        <dbReference type="EC" id="2.7.11.1"/>
    </reaction>
</comment>
<comment type="similarity">
    <text evidence="3 19">Belongs to the protein kinase superfamily. RIO-type Ser/Thr kinase family.</text>
</comment>
<evidence type="ECO:0000256" key="20">
    <source>
        <dbReference type="PIRSR" id="PIRSR038147-1"/>
    </source>
</evidence>
<dbReference type="InterPro" id="IPR000687">
    <property type="entry name" value="RIO_kinase"/>
</dbReference>
<feature type="compositionally biased region" description="Basic residues" evidence="23">
    <location>
        <begin position="541"/>
        <end position="564"/>
    </location>
</feature>
<evidence type="ECO:0000256" key="13">
    <source>
        <dbReference type="ARBA" id="ARBA00022801"/>
    </source>
</evidence>
<evidence type="ECO:0000256" key="5">
    <source>
        <dbReference type="ARBA" id="ARBA00016038"/>
    </source>
</evidence>